<dbReference type="InterPro" id="IPR036286">
    <property type="entry name" value="LexA/Signal_pep-like_sf"/>
</dbReference>
<keyword evidence="2" id="KW-0472">Membrane</keyword>
<evidence type="ECO:0000313" key="4">
    <source>
        <dbReference type="EMBL" id="KAK0413253.1"/>
    </source>
</evidence>
<evidence type="ECO:0000313" key="5">
    <source>
        <dbReference type="Proteomes" id="UP001175271"/>
    </source>
</evidence>
<organism evidence="4 5">
    <name type="scientific">Steinernema hermaphroditum</name>
    <dbReference type="NCBI Taxonomy" id="289476"/>
    <lineage>
        <taxon>Eukaryota</taxon>
        <taxon>Metazoa</taxon>
        <taxon>Ecdysozoa</taxon>
        <taxon>Nematoda</taxon>
        <taxon>Chromadorea</taxon>
        <taxon>Rhabditida</taxon>
        <taxon>Tylenchina</taxon>
        <taxon>Panagrolaimomorpha</taxon>
        <taxon>Strongyloidoidea</taxon>
        <taxon>Steinernematidae</taxon>
        <taxon>Steinernema</taxon>
    </lineage>
</organism>
<keyword evidence="2" id="KW-1133">Transmembrane helix</keyword>
<dbReference type="GO" id="GO:0004252">
    <property type="term" value="F:serine-type endopeptidase activity"/>
    <property type="evidence" value="ECO:0007669"/>
    <property type="project" value="InterPro"/>
</dbReference>
<sequence>MDLMEAYLAVHELWIFKVVAAYWLYFPLFVCVEYALYLHMPWWIGVWRPQEMKGSIPLIYITKRFYSGDTVERGDIVLSLRDFDPKIDFPWFHMLRVVGLPRDWIYNDITEKYDYVPDGHLYLMGDRRHYGVDSRRMGPFAFSDIHEKIVYGFFPFSSRFPSPINDEKRMACYPNDGPVFIKNRHSDRPFSRSLRRIQQEMREESISVLKY</sequence>
<comment type="subunit">
    <text evidence="1">Heterodimer of 2 subunits, IMMPL1 and IMMPL2.</text>
</comment>
<dbReference type="Pfam" id="PF10502">
    <property type="entry name" value="Peptidase_S26"/>
    <property type="match status" value="1"/>
</dbReference>
<dbReference type="AlphaFoldDB" id="A0AA39LXI1"/>
<comment type="caution">
    <text evidence="4">The sequence shown here is derived from an EMBL/GenBank/DDBJ whole genome shotgun (WGS) entry which is preliminary data.</text>
</comment>
<gene>
    <name evidence="4" type="ORF">QR680_006689</name>
</gene>
<feature type="transmembrane region" description="Helical" evidence="2">
    <location>
        <begin position="20"/>
        <end position="38"/>
    </location>
</feature>
<protein>
    <recommendedName>
        <fullName evidence="3">Peptidase S26 domain-containing protein</fullName>
    </recommendedName>
</protein>
<accession>A0AA39LXI1</accession>
<dbReference type="GO" id="GO:0006465">
    <property type="term" value="P:signal peptide processing"/>
    <property type="evidence" value="ECO:0007669"/>
    <property type="project" value="InterPro"/>
</dbReference>
<dbReference type="InterPro" id="IPR019533">
    <property type="entry name" value="Peptidase_S26"/>
</dbReference>
<dbReference type="Proteomes" id="UP001175271">
    <property type="component" value="Unassembled WGS sequence"/>
</dbReference>
<evidence type="ECO:0000256" key="1">
    <source>
        <dbReference type="ARBA" id="ARBA00011805"/>
    </source>
</evidence>
<name>A0AA39LXI1_9BILA</name>
<dbReference type="InterPro" id="IPR000223">
    <property type="entry name" value="Pept_S26A_signal_pept_1"/>
</dbReference>
<evidence type="ECO:0000256" key="2">
    <source>
        <dbReference type="SAM" id="Phobius"/>
    </source>
</evidence>
<keyword evidence="5" id="KW-1185">Reference proteome</keyword>
<feature type="domain" description="Peptidase S26" evidence="3">
    <location>
        <begin position="112"/>
        <end position="150"/>
    </location>
</feature>
<dbReference type="GO" id="GO:0016020">
    <property type="term" value="C:membrane"/>
    <property type="evidence" value="ECO:0007669"/>
    <property type="project" value="InterPro"/>
</dbReference>
<reference evidence="4" key="1">
    <citation type="submission" date="2023-06" db="EMBL/GenBank/DDBJ databases">
        <title>Genomic analysis of the entomopathogenic nematode Steinernema hermaphroditum.</title>
        <authorList>
            <person name="Schwarz E.M."/>
            <person name="Heppert J.K."/>
            <person name="Baniya A."/>
            <person name="Schwartz H.T."/>
            <person name="Tan C.-H."/>
            <person name="Antoshechkin I."/>
            <person name="Sternberg P.W."/>
            <person name="Goodrich-Blair H."/>
            <person name="Dillman A.R."/>
        </authorList>
    </citation>
    <scope>NUCLEOTIDE SEQUENCE</scope>
    <source>
        <strain evidence="4">PS9179</strain>
        <tissue evidence="4">Whole animal</tissue>
    </source>
</reference>
<dbReference type="Gene3D" id="2.10.109.10">
    <property type="entry name" value="Umud Fragment, subunit A"/>
    <property type="match status" value="1"/>
</dbReference>
<dbReference type="PRINTS" id="PR00727">
    <property type="entry name" value="LEADERPTASE"/>
</dbReference>
<dbReference type="SUPFAM" id="SSF51306">
    <property type="entry name" value="LexA/Signal peptidase"/>
    <property type="match status" value="1"/>
</dbReference>
<keyword evidence="2" id="KW-0812">Transmembrane</keyword>
<dbReference type="EMBL" id="JAUCMV010000003">
    <property type="protein sequence ID" value="KAK0413253.1"/>
    <property type="molecule type" value="Genomic_DNA"/>
</dbReference>
<proteinExistence type="predicted"/>
<evidence type="ECO:0000259" key="3">
    <source>
        <dbReference type="Pfam" id="PF10502"/>
    </source>
</evidence>